<evidence type="ECO:0000256" key="4">
    <source>
        <dbReference type="ARBA" id="ARBA00022519"/>
    </source>
</evidence>
<keyword evidence="2" id="KW-0813">Transport</keyword>
<dbReference type="RefSeq" id="WP_039407566.1">
    <property type="nucleotide sequence ID" value="NZ_CP094242.1"/>
</dbReference>
<dbReference type="PROSITE" id="PS50893">
    <property type="entry name" value="ABC_TRANSPORTER_2"/>
    <property type="match status" value="1"/>
</dbReference>
<evidence type="ECO:0000256" key="11">
    <source>
        <dbReference type="ARBA" id="ARBA00023251"/>
    </source>
</evidence>
<dbReference type="GO" id="GO:0016887">
    <property type="term" value="F:ATP hydrolysis activity"/>
    <property type="evidence" value="ECO:0007669"/>
    <property type="project" value="InterPro"/>
</dbReference>
<evidence type="ECO:0000256" key="8">
    <source>
        <dbReference type="ARBA" id="ARBA00022967"/>
    </source>
</evidence>
<dbReference type="Pfam" id="PF12704">
    <property type="entry name" value="MacB_PCD"/>
    <property type="match status" value="1"/>
</dbReference>
<dbReference type="GO" id="GO:0098796">
    <property type="term" value="C:membrane protein complex"/>
    <property type="evidence" value="ECO:0007669"/>
    <property type="project" value="UniProtKB-ARBA"/>
</dbReference>
<dbReference type="PANTHER" id="PTHR30572">
    <property type="entry name" value="MEMBRANE COMPONENT OF TRANSPORTER-RELATED"/>
    <property type="match status" value="1"/>
</dbReference>
<dbReference type="PATRIC" id="fig|1056807.3.peg.1317"/>
<evidence type="ECO:0000256" key="3">
    <source>
        <dbReference type="ARBA" id="ARBA00022475"/>
    </source>
</evidence>
<evidence type="ECO:0000256" key="14">
    <source>
        <dbReference type="SAM" id="Phobius"/>
    </source>
</evidence>
<dbReference type="Proteomes" id="UP000031390">
    <property type="component" value="Unassembled WGS sequence"/>
</dbReference>
<dbReference type="InterPro" id="IPR003838">
    <property type="entry name" value="ABC3_permease_C"/>
</dbReference>
<evidence type="ECO:0000313" key="17">
    <source>
        <dbReference type="EMBL" id="UNV87989.1"/>
    </source>
</evidence>
<keyword evidence="8" id="KW-1278">Translocase</keyword>
<sequence>MSLIECKNINRYFGSGANRVHVLKDVSLSIEKGDFVAIIGQSGSGKSTLMNILGCLDSATSGSYQIDGIETAKMEPDELAALRRERFGFIFQRYNLLGSLTARDNVALPAVYMGMGGKERSNRAEKLLQDLGLEGKEGNKPSELSGGQQQRVSIARALMNGGEIIFADEPTGALDTASGKNVIEIIQKLHKEGHTVIMVTHDPGIAAIANRIIEIRDGEIISDSSKNPEIPESKIERIKEKSSWLFYYDQFVEAFKMSVQAIMAHKMRSLLTMLGIIIGIASVVSVVALGNGSEKKILADISAMGTNTISIFPGRGFGDRRSGRIKTLTIDDAKVIAKQSYVASATPQTTSGGTLTYRNTDLSASLYGVGEQYFDVLGLKLESGRLFDESDVKEDAQVVVIDQNTKEKLFGADVNPLGKTVLFNKRPLTVIGVMQKEENSFGNSDVLMLWSPYTTVMHQITGESHTNSITVKIKDDANTQVAEKGLTELLKTRHGTEDFFMNNSDSIKQMVETTTGTMKLLISSIALISLVVGGIGVMNIMLVSVTERTKEIGVRMAIGARRNNILQQFLIEAVLICIIGGLVGVGLSTLISLVFNHFVTEFPMEISIGSVIGAVVCSTAIGVAFGFMPANKASKLNPIDALSKD</sequence>
<keyword evidence="5 14" id="KW-0812">Transmembrane</keyword>
<evidence type="ECO:0000256" key="9">
    <source>
        <dbReference type="ARBA" id="ARBA00022989"/>
    </source>
</evidence>
<keyword evidence="4" id="KW-0997">Cell inner membrane</keyword>
<dbReference type="InterPro" id="IPR003439">
    <property type="entry name" value="ABC_transporter-like_ATP-bd"/>
</dbReference>
<dbReference type="CDD" id="cd03255">
    <property type="entry name" value="ABC_MJ0796_LolCDE_FtsE"/>
    <property type="match status" value="1"/>
</dbReference>
<evidence type="ECO:0000256" key="12">
    <source>
        <dbReference type="ARBA" id="ARBA00038388"/>
    </source>
</evidence>
<keyword evidence="6" id="KW-0547">Nucleotide-binding</keyword>
<feature type="transmembrane region" description="Helical" evidence="14">
    <location>
        <begin position="520"/>
        <end position="545"/>
    </location>
</feature>
<dbReference type="InterPro" id="IPR027417">
    <property type="entry name" value="P-loop_NTPase"/>
</dbReference>
<feature type="transmembrane region" description="Helical" evidence="14">
    <location>
        <begin position="270"/>
        <end position="290"/>
    </location>
</feature>
<dbReference type="PANTHER" id="PTHR30572:SF14">
    <property type="entry name" value="MACROLIDE EXPORT ATP-BINDING_PERMEASE PROTEIN MACB"/>
    <property type="match status" value="1"/>
</dbReference>
<comment type="similarity">
    <text evidence="12">Belongs to the ABC transporter superfamily. Macrolide exporter (TC 3.A.1.122) family.</text>
</comment>
<keyword evidence="19" id="KW-1185">Reference proteome</keyword>
<feature type="transmembrane region" description="Helical" evidence="14">
    <location>
        <begin position="606"/>
        <end position="627"/>
    </location>
</feature>
<dbReference type="PROSITE" id="PS00211">
    <property type="entry name" value="ABC_TRANSPORTER_1"/>
    <property type="match status" value="1"/>
</dbReference>
<keyword evidence="11" id="KW-0046">Antibiotic resistance</keyword>
<dbReference type="InterPro" id="IPR017911">
    <property type="entry name" value="MacB-like_ATP-bd"/>
</dbReference>
<feature type="transmembrane region" description="Helical" evidence="14">
    <location>
        <begin position="569"/>
        <end position="594"/>
    </location>
</feature>
<evidence type="ECO:0000313" key="16">
    <source>
        <dbReference type="EMBL" id="KIC07437.1"/>
    </source>
</evidence>
<dbReference type="GO" id="GO:0022857">
    <property type="term" value="F:transmembrane transporter activity"/>
    <property type="evidence" value="ECO:0007669"/>
    <property type="project" value="TreeGrafter"/>
</dbReference>
<dbReference type="Pfam" id="PF00005">
    <property type="entry name" value="ABC_tran"/>
    <property type="match status" value="1"/>
</dbReference>
<reference evidence="17 19" key="2">
    <citation type="submission" date="2022-03" db="EMBL/GenBank/DDBJ databases">
        <title>Genome sequencing of Morococcus cerebrosus.</title>
        <authorList>
            <person name="Baek M.-G."/>
            <person name="Yi H."/>
        </authorList>
    </citation>
    <scope>NUCLEOTIDE SEQUENCE [LARGE SCALE GENOMIC DNA]</scope>
    <source>
        <strain evidence="17 19">CIP 81.93</strain>
    </source>
</reference>
<evidence type="ECO:0000256" key="6">
    <source>
        <dbReference type="ARBA" id="ARBA00022741"/>
    </source>
</evidence>
<dbReference type="GO" id="GO:0005886">
    <property type="term" value="C:plasma membrane"/>
    <property type="evidence" value="ECO:0007669"/>
    <property type="project" value="UniProtKB-SubCell"/>
</dbReference>
<keyword evidence="10 14" id="KW-0472">Membrane</keyword>
<dbReference type="Pfam" id="PF02687">
    <property type="entry name" value="FtsX"/>
    <property type="match status" value="1"/>
</dbReference>
<evidence type="ECO:0000313" key="19">
    <source>
        <dbReference type="Proteomes" id="UP000829504"/>
    </source>
</evidence>
<name>A0A0C1GZZ3_9NEIS</name>
<dbReference type="Proteomes" id="UP000829504">
    <property type="component" value="Chromosome"/>
</dbReference>
<accession>A0A0C1GZZ3</accession>
<dbReference type="Gene3D" id="3.40.50.300">
    <property type="entry name" value="P-loop containing nucleotide triphosphate hydrolases"/>
    <property type="match status" value="1"/>
</dbReference>
<dbReference type="GO" id="GO:0005524">
    <property type="term" value="F:ATP binding"/>
    <property type="evidence" value="ECO:0007669"/>
    <property type="project" value="UniProtKB-KW"/>
</dbReference>
<evidence type="ECO:0000256" key="13">
    <source>
        <dbReference type="ARBA" id="ARBA00041199"/>
    </source>
</evidence>
<evidence type="ECO:0000256" key="2">
    <source>
        <dbReference type="ARBA" id="ARBA00022448"/>
    </source>
</evidence>
<keyword evidence="3" id="KW-1003">Cell membrane</keyword>
<dbReference type="InterPro" id="IPR050250">
    <property type="entry name" value="Macrolide_Exporter_MacB"/>
</dbReference>
<evidence type="ECO:0000313" key="18">
    <source>
        <dbReference type="Proteomes" id="UP000031390"/>
    </source>
</evidence>
<proteinExistence type="inferred from homology"/>
<evidence type="ECO:0000256" key="10">
    <source>
        <dbReference type="ARBA" id="ARBA00023136"/>
    </source>
</evidence>
<gene>
    <name evidence="16" type="ORF">MCC93_13690</name>
    <name evidence="17" type="ORF">MON37_03380</name>
</gene>
<dbReference type="InterPro" id="IPR017871">
    <property type="entry name" value="ABC_transporter-like_CS"/>
</dbReference>
<reference evidence="16 18" key="1">
    <citation type="submission" date="2014-12" db="EMBL/GenBank/DDBJ databases">
        <title>Genome sequence of Morococcus cerebrosus.</title>
        <authorList>
            <person name="Shin S.-K."/>
            <person name="Yi H."/>
        </authorList>
    </citation>
    <scope>NUCLEOTIDE SEQUENCE [LARGE SCALE GENOMIC DNA]</scope>
    <source>
        <strain evidence="16 18">CIP 81.93</strain>
    </source>
</reference>
<comment type="subcellular location">
    <subcellularLocation>
        <location evidence="1">Cell inner membrane</location>
        <topology evidence="1">Multi-pass membrane protein</topology>
    </subcellularLocation>
</comment>
<dbReference type="SMART" id="SM00382">
    <property type="entry name" value="AAA"/>
    <property type="match status" value="1"/>
</dbReference>
<dbReference type="EMBL" id="JUFZ01000054">
    <property type="protein sequence ID" value="KIC07437.1"/>
    <property type="molecule type" value="Genomic_DNA"/>
</dbReference>
<dbReference type="EMBL" id="CP094242">
    <property type="protein sequence ID" value="UNV87989.1"/>
    <property type="molecule type" value="Genomic_DNA"/>
</dbReference>
<dbReference type="SUPFAM" id="SSF52540">
    <property type="entry name" value="P-loop containing nucleoside triphosphate hydrolases"/>
    <property type="match status" value="1"/>
</dbReference>
<dbReference type="AlphaFoldDB" id="A0A0C1GZZ3"/>
<feature type="domain" description="ABC transporter" evidence="15">
    <location>
        <begin position="4"/>
        <end position="242"/>
    </location>
</feature>
<evidence type="ECO:0000256" key="1">
    <source>
        <dbReference type="ARBA" id="ARBA00004429"/>
    </source>
</evidence>
<dbReference type="GO" id="GO:0046677">
    <property type="term" value="P:response to antibiotic"/>
    <property type="evidence" value="ECO:0007669"/>
    <property type="project" value="UniProtKB-KW"/>
</dbReference>
<dbReference type="InterPro" id="IPR025857">
    <property type="entry name" value="MacB_PCD"/>
</dbReference>
<dbReference type="InterPro" id="IPR003593">
    <property type="entry name" value="AAA+_ATPase"/>
</dbReference>
<evidence type="ECO:0000256" key="7">
    <source>
        <dbReference type="ARBA" id="ARBA00022840"/>
    </source>
</evidence>
<dbReference type="FunFam" id="3.40.50.300:FF:000032">
    <property type="entry name" value="Export ABC transporter ATP-binding protein"/>
    <property type="match status" value="1"/>
</dbReference>
<protein>
    <recommendedName>
        <fullName evidence="13">Pyoverdine export ATP-binding/permease protein PvdT</fullName>
    </recommendedName>
</protein>
<evidence type="ECO:0000259" key="15">
    <source>
        <dbReference type="PROSITE" id="PS50893"/>
    </source>
</evidence>
<keyword evidence="7" id="KW-0067">ATP-binding</keyword>
<organism evidence="16 18">
    <name type="scientific">Morococcus cerebrosus</name>
    <dbReference type="NCBI Taxonomy" id="1056807"/>
    <lineage>
        <taxon>Bacteria</taxon>
        <taxon>Pseudomonadati</taxon>
        <taxon>Pseudomonadota</taxon>
        <taxon>Betaproteobacteria</taxon>
        <taxon>Neisseriales</taxon>
        <taxon>Neisseriaceae</taxon>
        <taxon>Morococcus</taxon>
    </lineage>
</organism>
<evidence type="ECO:0000256" key="5">
    <source>
        <dbReference type="ARBA" id="ARBA00022692"/>
    </source>
</evidence>
<keyword evidence="9 14" id="KW-1133">Transmembrane helix</keyword>